<protein>
    <submittedName>
        <fullName evidence="1">Uncharacterized protein</fullName>
    </submittedName>
</protein>
<organism evidence="1">
    <name type="scientific">Populus trichocarpa</name>
    <name type="common">Western balsam poplar</name>
    <name type="synonym">Populus balsamifera subsp. trichocarpa</name>
    <dbReference type="NCBI Taxonomy" id="3694"/>
    <lineage>
        <taxon>Eukaryota</taxon>
        <taxon>Viridiplantae</taxon>
        <taxon>Streptophyta</taxon>
        <taxon>Embryophyta</taxon>
        <taxon>Tracheophyta</taxon>
        <taxon>Spermatophyta</taxon>
        <taxon>Magnoliopsida</taxon>
        <taxon>eudicotyledons</taxon>
        <taxon>Gunneridae</taxon>
        <taxon>Pentapetalae</taxon>
        <taxon>rosids</taxon>
        <taxon>fabids</taxon>
        <taxon>Malpighiales</taxon>
        <taxon>Salicaceae</taxon>
        <taxon>Saliceae</taxon>
        <taxon>Populus</taxon>
    </lineage>
</organism>
<dbReference type="EMBL" id="EF144733">
    <property type="protein sequence ID" value="ABK92952.1"/>
    <property type="molecule type" value="mRNA"/>
</dbReference>
<accession>A9P999</accession>
<name>A9P999_POPTR</name>
<proteinExistence type="evidence at transcript level"/>
<dbReference type="AlphaFoldDB" id="A9P999"/>
<reference evidence="1" key="1">
    <citation type="journal article" date="2008" name="BMC Genomics">
        <title>Analysis of 4,664 high-quality sequence-finished poplar full-length cDNA clones and their utility for the discovery of genes responding to insect feeding.</title>
        <authorList>
            <person name="Ralph S.G."/>
            <person name="Chun H.J."/>
            <person name="Cooper D."/>
            <person name="Kirkpatrick R."/>
            <person name="Kolosova N."/>
            <person name="Gunter L."/>
            <person name="Tuskan G.A."/>
            <person name="Douglas C.J."/>
            <person name="Holt R.A."/>
            <person name="Jones S.J."/>
            <person name="Marra M.A."/>
            <person name="Bohlmann J."/>
        </authorList>
    </citation>
    <scope>NUCLEOTIDE SEQUENCE</scope>
    <source>
        <tissue evidence="1">Phloem and cambium</tissue>
    </source>
</reference>
<evidence type="ECO:0000313" key="1">
    <source>
        <dbReference type="EMBL" id="ABK92952.1"/>
    </source>
</evidence>
<sequence length="53" mass="5981">MALLGISHENQLIYRLLFSHVDFFRGNKSLYVSHSKATLNPYTRGNNHASSSS</sequence>